<dbReference type="GO" id="GO:0006086">
    <property type="term" value="P:pyruvate decarboxylation to acetyl-CoA"/>
    <property type="evidence" value="ECO:0007669"/>
    <property type="project" value="TreeGrafter"/>
</dbReference>
<dbReference type="GO" id="GO:0000287">
    <property type="term" value="F:magnesium ion binding"/>
    <property type="evidence" value="ECO:0007669"/>
    <property type="project" value="UniProtKB-ARBA"/>
</dbReference>
<dbReference type="CDD" id="cd02000">
    <property type="entry name" value="TPP_E1_PDC_ADC_BCADC"/>
    <property type="match status" value="1"/>
</dbReference>
<dbReference type="Gene3D" id="3.40.50.970">
    <property type="match status" value="1"/>
</dbReference>
<dbReference type="RefSeq" id="WP_183592767.1">
    <property type="nucleotide sequence ID" value="NZ_JACHWR010000002.1"/>
</dbReference>
<comment type="cofactor">
    <cofactor evidence="1">
        <name>thiamine diphosphate</name>
        <dbReference type="ChEBI" id="CHEBI:58937"/>
    </cofactor>
</comment>
<evidence type="ECO:0000313" key="6">
    <source>
        <dbReference type="Proteomes" id="UP000589626"/>
    </source>
</evidence>
<keyword evidence="6" id="KW-1185">Reference proteome</keyword>
<evidence type="ECO:0000256" key="1">
    <source>
        <dbReference type="ARBA" id="ARBA00001964"/>
    </source>
</evidence>
<evidence type="ECO:0000256" key="3">
    <source>
        <dbReference type="ARBA" id="ARBA00023052"/>
    </source>
</evidence>
<dbReference type="InterPro" id="IPR050642">
    <property type="entry name" value="PDH_E1_Alpha_Subunit"/>
</dbReference>
<dbReference type="InterPro" id="IPR001017">
    <property type="entry name" value="DH_E1"/>
</dbReference>
<organism evidence="5 6">
    <name type="scientific">Nocardioides soli</name>
    <dbReference type="NCBI Taxonomy" id="1036020"/>
    <lineage>
        <taxon>Bacteria</taxon>
        <taxon>Bacillati</taxon>
        <taxon>Actinomycetota</taxon>
        <taxon>Actinomycetes</taxon>
        <taxon>Propionibacteriales</taxon>
        <taxon>Nocardioidaceae</taxon>
        <taxon>Nocardioides</taxon>
    </lineage>
</organism>
<accession>A0A7W4VW40</accession>
<dbReference type="EMBL" id="JACHWR010000002">
    <property type="protein sequence ID" value="MBB3042848.1"/>
    <property type="molecule type" value="Genomic_DNA"/>
</dbReference>
<evidence type="ECO:0000313" key="5">
    <source>
        <dbReference type="EMBL" id="MBB3042848.1"/>
    </source>
</evidence>
<dbReference type="AlphaFoldDB" id="A0A7W4VW40"/>
<keyword evidence="2 5" id="KW-0560">Oxidoreductase</keyword>
<feature type="domain" description="Dehydrogenase E1 component" evidence="4">
    <location>
        <begin position="28"/>
        <end position="316"/>
    </location>
</feature>
<comment type="caution">
    <text evidence="5">The sequence shown here is derived from an EMBL/GenBank/DDBJ whole genome shotgun (WGS) entry which is preliminary data.</text>
</comment>
<gene>
    <name evidence="5" type="ORF">FHU40_002666</name>
</gene>
<dbReference type="PANTHER" id="PTHR11516:SF60">
    <property type="entry name" value="PYRUVATE DEHYDROGENASE E1 COMPONENT SUBUNIT ALPHA"/>
    <property type="match status" value="1"/>
</dbReference>
<dbReference type="Proteomes" id="UP000589626">
    <property type="component" value="Unassembled WGS sequence"/>
</dbReference>
<dbReference type="Pfam" id="PF00676">
    <property type="entry name" value="E1_dh"/>
    <property type="match status" value="1"/>
</dbReference>
<dbReference type="EC" id="1.2.4.1" evidence="5"/>
<dbReference type="PANTHER" id="PTHR11516">
    <property type="entry name" value="PYRUVATE DEHYDROGENASE E1 COMPONENT, ALPHA SUBUNIT BACTERIAL AND ORGANELLAR"/>
    <property type="match status" value="1"/>
</dbReference>
<reference evidence="5 6" key="1">
    <citation type="submission" date="2020-08" db="EMBL/GenBank/DDBJ databases">
        <title>Sequencing the genomes of 1000 actinobacteria strains.</title>
        <authorList>
            <person name="Klenk H.-P."/>
        </authorList>
    </citation>
    <scope>NUCLEOTIDE SEQUENCE [LARGE SCALE GENOMIC DNA]</scope>
    <source>
        <strain evidence="5 6">DSM 105498</strain>
    </source>
</reference>
<sequence>MTAVSPDTRGTDERGTLLRLYREIARGRALEDVVHRLVQERSFRGFFHPGRGQEGLQAGVCAALDSDDYLLYAHRGLTYLTAKGMDPVEVLGDFHGRVVGSTRGLGAGTVHCVDPERGVMGQGGTLGSSFTLSAGLALASKALGESKVACAFFGDGASARGTFLEAGVTAKAWGLPVVWVCENNGWAVSARVQDVQGTNDIAPRAEALGFHTQVVDGQDALAVHEAALEAVAQARSGVPAFIEAKTERIDGHYTGDMQPYRDRDEVAVAKARDPLDLAGGRLVALGEDPAALAQIRAEAEAEMAAADAAARQSPFPDGSRIHEGLWA</sequence>
<dbReference type="SUPFAM" id="SSF52518">
    <property type="entry name" value="Thiamin diphosphate-binding fold (THDP-binding)"/>
    <property type="match status" value="1"/>
</dbReference>
<name>A0A7W4VW40_9ACTN</name>
<evidence type="ECO:0000256" key="2">
    <source>
        <dbReference type="ARBA" id="ARBA00023002"/>
    </source>
</evidence>
<keyword evidence="5" id="KW-0670">Pyruvate</keyword>
<proteinExistence type="predicted"/>
<dbReference type="GO" id="GO:0004739">
    <property type="term" value="F:pyruvate dehydrogenase (acetyl-transferring) activity"/>
    <property type="evidence" value="ECO:0007669"/>
    <property type="project" value="UniProtKB-EC"/>
</dbReference>
<keyword evidence="3" id="KW-0786">Thiamine pyrophosphate</keyword>
<protein>
    <submittedName>
        <fullName evidence="5">Pyruvate dehydrogenase E1 component alpha subunit</fullName>
        <ecNumber evidence="5">1.2.4.1</ecNumber>
    </submittedName>
</protein>
<dbReference type="InterPro" id="IPR029061">
    <property type="entry name" value="THDP-binding"/>
</dbReference>
<evidence type="ECO:0000259" key="4">
    <source>
        <dbReference type="Pfam" id="PF00676"/>
    </source>
</evidence>